<proteinExistence type="predicted"/>
<evidence type="ECO:0000313" key="3">
    <source>
        <dbReference type="Proteomes" id="UP001171916"/>
    </source>
</evidence>
<dbReference type="InterPro" id="IPR036249">
    <property type="entry name" value="Thioredoxin-like_sf"/>
</dbReference>
<dbReference type="Gene3D" id="3.40.30.10">
    <property type="entry name" value="Glutaredoxin"/>
    <property type="match status" value="1"/>
</dbReference>
<reference evidence="2" key="1">
    <citation type="submission" date="2023-06" db="EMBL/GenBank/DDBJ databases">
        <title>Robiginitalea aurantiacus sp. nov. and Algoriphagus sediminis sp. nov., isolated from coastal sediment.</title>
        <authorList>
            <person name="Zhou Z.Y."/>
            <person name="An J."/>
            <person name="Jia Y.W."/>
            <person name="Du Z.J."/>
        </authorList>
    </citation>
    <scope>NUCLEOTIDE SEQUENCE</scope>
    <source>
        <strain evidence="2">C2-7</strain>
    </source>
</reference>
<dbReference type="EMBL" id="JAUEPH010000004">
    <property type="protein sequence ID" value="MDN3204471.1"/>
    <property type="molecule type" value="Genomic_DNA"/>
</dbReference>
<sequence length="213" mass="24382">MKIEIWSDVVCPFCYIGKRKLEKSIAKMPFKDSVEIEWKSFMLNPNARTQPEINSQEYLAKSKGWTLEQTKQISNQVTTMAAEEGLEYHLDKTVVANSINSHRLLHLAKSKSLGSEMKERLLKAYFTEGLNIDDEETLVKLGEEVGLKDSEVREVLENSLFQIEIENDFRESREIGVQGVPFFVINRKYGISGAQPDVVFDESLKKAWEESQG</sequence>
<dbReference type="Pfam" id="PF01323">
    <property type="entry name" value="DSBA"/>
    <property type="match status" value="1"/>
</dbReference>
<keyword evidence="3" id="KW-1185">Reference proteome</keyword>
<evidence type="ECO:0000259" key="1">
    <source>
        <dbReference type="Pfam" id="PF01323"/>
    </source>
</evidence>
<evidence type="ECO:0000313" key="2">
    <source>
        <dbReference type="EMBL" id="MDN3204471.1"/>
    </source>
</evidence>
<comment type="caution">
    <text evidence="2">The sequence shown here is derived from an EMBL/GenBank/DDBJ whole genome shotgun (WGS) entry which is preliminary data.</text>
</comment>
<gene>
    <name evidence="2" type="ORF">QVH07_09935</name>
</gene>
<feature type="domain" description="DSBA-like thioredoxin" evidence="1">
    <location>
        <begin position="3"/>
        <end position="197"/>
    </location>
</feature>
<accession>A0ABT7YD63</accession>
<name>A0ABT7YD63_9BACT</name>
<dbReference type="PANTHER" id="PTHR13887:SF41">
    <property type="entry name" value="THIOREDOXIN SUPERFAMILY PROTEIN"/>
    <property type="match status" value="1"/>
</dbReference>
<protein>
    <submittedName>
        <fullName evidence="2">DsbA family oxidoreductase</fullName>
    </submittedName>
</protein>
<dbReference type="InterPro" id="IPR001853">
    <property type="entry name" value="DSBA-like_thioredoxin_dom"/>
</dbReference>
<dbReference type="PANTHER" id="PTHR13887">
    <property type="entry name" value="GLUTATHIONE S-TRANSFERASE KAPPA"/>
    <property type="match status" value="1"/>
</dbReference>
<organism evidence="2 3">
    <name type="scientific">Algoriphagus sediminis</name>
    <dbReference type="NCBI Taxonomy" id="3057113"/>
    <lineage>
        <taxon>Bacteria</taxon>
        <taxon>Pseudomonadati</taxon>
        <taxon>Bacteroidota</taxon>
        <taxon>Cytophagia</taxon>
        <taxon>Cytophagales</taxon>
        <taxon>Cyclobacteriaceae</taxon>
        <taxon>Algoriphagus</taxon>
    </lineage>
</organism>
<dbReference type="SUPFAM" id="SSF52833">
    <property type="entry name" value="Thioredoxin-like"/>
    <property type="match status" value="1"/>
</dbReference>
<dbReference type="RefSeq" id="WP_290000046.1">
    <property type="nucleotide sequence ID" value="NZ_JAUEPH010000004.1"/>
</dbReference>
<dbReference type="Proteomes" id="UP001171916">
    <property type="component" value="Unassembled WGS sequence"/>
</dbReference>
<dbReference type="CDD" id="cd03024">
    <property type="entry name" value="DsbA_FrnE"/>
    <property type="match status" value="1"/>
</dbReference>